<protein>
    <recommendedName>
        <fullName evidence="3">Lipopolysaccharide biosynthesis protein</fullName>
    </recommendedName>
</protein>
<gene>
    <name evidence="1" type="ORF">AS194_04655</name>
</gene>
<accession>A0A0T6DU23</accession>
<evidence type="ECO:0000313" key="2">
    <source>
        <dbReference type="Proteomes" id="UP000051202"/>
    </source>
</evidence>
<keyword evidence="2" id="KW-1185">Reference proteome</keyword>
<dbReference type="AlphaFoldDB" id="A0A0T6DU23"/>
<dbReference type="EMBL" id="LNDJ01000046">
    <property type="protein sequence ID" value="KRU23328.1"/>
    <property type="molecule type" value="Genomic_DNA"/>
</dbReference>
<sequence>MALYLRLPATAGFNINNELIVISAFNANEAEQSLLGQDVNIIASGPSVQQLALSELLDTPTIFVNGSLSLTRQHQFTHVAGYVISDARFINHQPEILHQYYTGQPLYATLAVFEAMATTHPDIMRTYHHAMRVLYPVDRPWGVKSNKLSFNKLIFKKKRLNKKMPLSYFINHPNFVIDSSHSSTEIGVSLNVTHGFVEAGTVAYVATQLAFSRHAATIHLYGIDLLNSDQPRFYENNNNRAPSTLNKVMNERIVPSFNLLSRSYKAHGVTVINHSPVSKSLFDDL</sequence>
<evidence type="ECO:0008006" key="3">
    <source>
        <dbReference type="Google" id="ProtNLM"/>
    </source>
</evidence>
<organism evidence="1 2">
    <name type="scientific">Psychrobacter piscatorii</name>
    <dbReference type="NCBI Taxonomy" id="554343"/>
    <lineage>
        <taxon>Bacteria</taxon>
        <taxon>Pseudomonadati</taxon>
        <taxon>Pseudomonadota</taxon>
        <taxon>Gammaproteobacteria</taxon>
        <taxon>Moraxellales</taxon>
        <taxon>Moraxellaceae</taxon>
        <taxon>Psychrobacter</taxon>
    </lineage>
</organism>
<dbReference type="STRING" id="554343.AS194_04655"/>
<dbReference type="RefSeq" id="WP_058023855.1">
    <property type="nucleotide sequence ID" value="NZ_LNDJ01000046.1"/>
</dbReference>
<name>A0A0T6DU23_9GAMM</name>
<dbReference type="Gene3D" id="3.90.1480.10">
    <property type="entry name" value="Alpha-2,3-sialyltransferase"/>
    <property type="match status" value="1"/>
</dbReference>
<evidence type="ECO:0000313" key="1">
    <source>
        <dbReference type="EMBL" id="KRU23328.1"/>
    </source>
</evidence>
<proteinExistence type="predicted"/>
<comment type="caution">
    <text evidence="1">The sequence shown here is derived from an EMBL/GenBank/DDBJ whole genome shotgun (WGS) entry which is preliminary data.</text>
</comment>
<dbReference type="Proteomes" id="UP000051202">
    <property type="component" value="Unassembled WGS sequence"/>
</dbReference>
<reference evidence="1 2" key="1">
    <citation type="submission" date="2015-11" db="EMBL/GenBank/DDBJ databases">
        <title>Permanent draft genome of Psychrobacter piscatorii LQ58.</title>
        <authorList>
            <person name="Zhou M."/>
            <person name="Dong B."/>
            <person name="Liu Q."/>
        </authorList>
    </citation>
    <scope>NUCLEOTIDE SEQUENCE [LARGE SCALE GENOMIC DNA]</scope>
    <source>
        <strain evidence="1 2">LQ58</strain>
    </source>
</reference>